<evidence type="ECO:0000256" key="6">
    <source>
        <dbReference type="ARBA" id="ARBA00022723"/>
    </source>
</evidence>
<evidence type="ECO:0000256" key="4">
    <source>
        <dbReference type="ARBA" id="ARBA00022670"/>
    </source>
</evidence>
<keyword evidence="5 12" id="KW-0812">Transmembrane</keyword>
<evidence type="ECO:0000256" key="12">
    <source>
        <dbReference type="HAMAP-Rule" id="MF_00188"/>
    </source>
</evidence>
<dbReference type="GO" id="GO:0006508">
    <property type="term" value="P:proteolysis"/>
    <property type="evidence" value="ECO:0007669"/>
    <property type="project" value="UniProtKB-KW"/>
</dbReference>
<evidence type="ECO:0000256" key="2">
    <source>
        <dbReference type="ARBA" id="ARBA00009779"/>
    </source>
</evidence>
<reference evidence="14 15" key="1">
    <citation type="journal article" date="2016" name="Nat. Commun.">
        <title>Thousands of microbial genomes shed light on interconnected biogeochemical processes in an aquifer system.</title>
        <authorList>
            <person name="Anantharaman K."/>
            <person name="Brown C.T."/>
            <person name="Hug L.A."/>
            <person name="Sharon I."/>
            <person name="Castelle C.J."/>
            <person name="Probst A.J."/>
            <person name="Thomas B.C."/>
            <person name="Singh A."/>
            <person name="Wilkins M.J."/>
            <person name="Karaoz U."/>
            <person name="Brodie E.L."/>
            <person name="Williams K.H."/>
            <person name="Hubbard S.S."/>
            <person name="Banfield J.F."/>
        </authorList>
    </citation>
    <scope>NUCLEOTIDE SEQUENCE [LARGE SCALE GENOMIC DNA]</scope>
</reference>
<feature type="transmembrane region" description="Helical" evidence="12">
    <location>
        <begin position="190"/>
        <end position="211"/>
    </location>
</feature>
<evidence type="ECO:0000256" key="9">
    <source>
        <dbReference type="ARBA" id="ARBA00022989"/>
    </source>
</evidence>
<dbReference type="HAMAP" id="MF_00188">
    <property type="entry name" value="Pept_M48_protease_HtpX"/>
    <property type="match status" value="1"/>
</dbReference>
<dbReference type="Gene3D" id="3.30.2010.10">
    <property type="entry name" value="Metalloproteases ('zincins'), catalytic domain"/>
    <property type="match status" value="1"/>
</dbReference>
<dbReference type="GO" id="GO:0004222">
    <property type="term" value="F:metalloendopeptidase activity"/>
    <property type="evidence" value="ECO:0007669"/>
    <property type="project" value="UniProtKB-UniRule"/>
</dbReference>
<feature type="domain" description="Peptidase M48" evidence="13">
    <location>
        <begin position="84"/>
        <end position="295"/>
    </location>
</feature>
<evidence type="ECO:0000256" key="5">
    <source>
        <dbReference type="ARBA" id="ARBA00022692"/>
    </source>
</evidence>
<dbReference type="STRING" id="1802726.A3B07_02485"/>
<sequence length="298" mass="32718">MATLYTHQDQNKHKTWLLMAVFFVVVIAITWGFSYVYQNPLILYVGVLFSVGMNIWSYWYSDTLVIKMSGAQPITREQYFYLWNAVENLSITAGLPMPKTYIIHDDSPNAFATGRDKEHSAIAVTTGLLATLNKNELEGVIAHELSHIGNRDTLLATVVVVLVGFIAIMSDLALRTSHLGGGRDRDNRAGAILMIAGIVLAILAPIVAQLIHLAISRKREFLADASGALLTRYPEGLASALEKISAYPHGLARKNTAMAHLYIANPLKNGGTASFMSKIFSTHPPIQERIATLRGAEK</sequence>
<dbReference type="AlphaFoldDB" id="A0A1G2SBR4"/>
<keyword evidence="7 12" id="KW-0378">Hydrolase</keyword>
<feature type="transmembrane region" description="Helical" evidence="12">
    <location>
        <begin position="153"/>
        <end position="170"/>
    </location>
</feature>
<dbReference type="InterPro" id="IPR050083">
    <property type="entry name" value="HtpX_protease"/>
</dbReference>
<keyword evidence="11 12" id="KW-0472">Membrane</keyword>
<evidence type="ECO:0000313" key="15">
    <source>
        <dbReference type="Proteomes" id="UP000178817"/>
    </source>
</evidence>
<keyword evidence="4 12" id="KW-0645">Protease</keyword>
<feature type="active site" evidence="12">
    <location>
        <position position="144"/>
    </location>
</feature>
<dbReference type="PANTHER" id="PTHR43221:SF1">
    <property type="entry name" value="PROTEASE HTPX"/>
    <property type="match status" value="1"/>
</dbReference>
<evidence type="ECO:0000313" key="14">
    <source>
        <dbReference type="EMBL" id="OHA82467.1"/>
    </source>
</evidence>
<evidence type="ECO:0000256" key="11">
    <source>
        <dbReference type="ARBA" id="ARBA00023136"/>
    </source>
</evidence>
<comment type="caution">
    <text evidence="14">The sequence shown here is derived from an EMBL/GenBank/DDBJ whole genome shotgun (WGS) entry which is preliminary data.</text>
</comment>
<feature type="binding site" evidence="12">
    <location>
        <position position="143"/>
    </location>
    <ligand>
        <name>Zn(2+)</name>
        <dbReference type="ChEBI" id="CHEBI:29105"/>
        <note>catalytic</note>
    </ligand>
</feature>
<keyword evidence="10 12" id="KW-0482">Metalloprotease</keyword>
<dbReference type="InterPro" id="IPR001915">
    <property type="entry name" value="Peptidase_M48"/>
</dbReference>
<keyword evidence="8 12" id="KW-0862">Zinc</keyword>
<evidence type="ECO:0000256" key="8">
    <source>
        <dbReference type="ARBA" id="ARBA00022833"/>
    </source>
</evidence>
<dbReference type="EMBL" id="MHUV01000006">
    <property type="protein sequence ID" value="OHA82467.1"/>
    <property type="molecule type" value="Genomic_DNA"/>
</dbReference>
<organism evidence="14 15">
    <name type="scientific">Candidatus Yonathbacteria bacterium RIFCSPLOWO2_01_FULL_43_27</name>
    <dbReference type="NCBI Taxonomy" id="1802726"/>
    <lineage>
        <taxon>Bacteria</taxon>
        <taxon>Candidatus Yonathiibacteriota</taxon>
    </lineage>
</organism>
<evidence type="ECO:0000256" key="3">
    <source>
        <dbReference type="ARBA" id="ARBA00022475"/>
    </source>
</evidence>
<comment type="cofactor">
    <cofactor evidence="12">
        <name>Zn(2+)</name>
        <dbReference type="ChEBI" id="CHEBI:29105"/>
    </cofactor>
    <text evidence="12">Binds 1 zinc ion per subunit.</text>
</comment>
<gene>
    <name evidence="12" type="primary">htpX</name>
    <name evidence="14" type="ORF">A3B07_02485</name>
</gene>
<evidence type="ECO:0000256" key="1">
    <source>
        <dbReference type="ARBA" id="ARBA00004651"/>
    </source>
</evidence>
<feature type="binding site" evidence="12">
    <location>
        <position position="220"/>
    </location>
    <ligand>
        <name>Zn(2+)</name>
        <dbReference type="ChEBI" id="CHEBI:29105"/>
        <note>catalytic</note>
    </ligand>
</feature>
<proteinExistence type="inferred from homology"/>
<keyword evidence="9 12" id="KW-1133">Transmembrane helix</keyword>
<dbReference type="Proteomes" id="UP000178817">
    <property type="component" value="Unassembled WGS sequence"/>
</dbReference>
<keyword evidence="6 12" id="KW-0479">Metal-binding</keyword>
<accession>A0A1G2SBR4</accession>
<protein>
    <recommendedName>
        <fullName evidence="12">Protease HtpX homolog</fullName>
        <ecNumber evidence="12">3.4.24.-</ecNumber>
    </recommendedName>
</protein>
<feature type="transmembrane region" description="Helical" evidence="12">
    <location>
        <begin position="41"/>
        <end position="60"/>
    </location>
</feature>
<dbReference type="GO" id="GO:0005886">
    <property type="term" value="C:plasma membrane"/>
    <property type="evidence" value="ECO:0007669"/>
    <property type="project" value="UniProtKB-SubCell"/>
</dbReference>
<comment type="subcellular location">
    <subcellularLocation>
        <location evidence="1 12">Cell membrane</location>
        <topology evidence="1 12">Multi-pass membrane protein</topology>
    </subcellularLocation>
</comment>
<feature type="binding site" evidence="12">
    <location>
        <position position="147"/>
    </location>
    <ligand>
        <name>Zn(2+)</name>
        <dbReference type="ChEBI" id="CHEBI:29105"/>
        <note>catalytic</note>
    </ligand>
</feature>
<keyword evidence="3 12" id="KW-1003">Cell membrane</keyword>
<name>A0A1G2SBR4_9BACT</name>
<dbReference type="PANTHER" id="PTHR43221">
    <property type="entry name" value="PROTEASE HTPX"/>
    <property type="match status" value="1"/>
</dbReference>
<dbReference type="Pfam" id="PF01435">
    <property type="entry name" value="Peptidase_M48"/>
    <property type="match status" value="1"/>
</dbReference>
<dbReference type="GO" id="GO:0008270">
    <property type="term" value="F:zinc ion binding"/>
    <property type="evidence" value="ECO:0007669"/>
    <property type="project" value="UniProtKB-UniRule"/>
</dbReference>
<dbReference type="InterPro" id="IPR022919">
    <property type="entry name" value="Pept_M48_protease_HtpX"/>
</dbReference>
<evidence type="ECO:0000259" key="13">
    <source>
        <dbReference type="Pfam" id="PF01435"/>
    </source>
</evidence>
<dbReference type="EC" id="3.4.24.-" evidence="12"/>
<evidence type="ECO:0000256" key="10">
    <source>
        <dbReference type="ARBA" id="ARBA00023049"/>
    </source>
</evidence>
<evidence type="ECO:0000256" key="7">
    <source>
        <dbReference type="ARBA" id="ARBA00022801"/>
    </source>
</evidence>
<feature type="transmembrane region" description="Helical" evidence="12">
    <location>
        <begin position="16"/>
        <end position="35"/>
    </location>
</feature>
<comment type="similarity">
    <text evidence="2 12">Belongs to the peptidase M48B family.</text>
</comment>
<dbReference type="CDD" id="cd07340">
    <property type="entry name" value="M48B_Htpx_like"/>
    <property type="match status" value="1"/>
</dbReference>